<dbReference type="RefSeq" id="WP_315625699.1">
    <property type="nucleotide sequence ID" value="NZ_JAUHMF010000002.1"/>
</dbReference>
<keyword evidence="1" id="KW-0949">S-adenosyl-L-methionine</keyword>
<dbReference type="SMART" id="SM00729">
    <property type="entry name" value="Elp3"/>
    <property type="match status" value="1"/>
</dbReference>
<evidence type="ECO:0000259" key="5">
    <source>
        <dbReference type="PROSITE" id="PS51918"/>
    </source>
</evidence>
<dbReference type="SFLD" id="SFLDS00029">
    <property type="entry name" value="Radical_SAM"/>
    <property type="match status" value="1"/>
</dbReference>
<dbReference type="EMBL" id="JAUHMF010000002">
    <property type="protein sequence ID" value="MDT8899022.1"/>
    <property type="molecule type" value="Genomic_DNA"/>
</dbReference>
<dbReference type="SUPFAM" id="SSF102114">
    <property type="entry name" value="Radical SAM enzymes"/>
    <property type="match status" value="1"/>
</dbReference>
<evidence type="ECO:0000256" key="1">
    <source>
        <dbReference type="ARBA" id="ARBA00022691"/>
    </source>
</evidence>
<gene>
    <name evidence="6" type="ORF">QYE77_12175</name>
</gene>
<keyword evidence="3" id="KW-0408">Iron</keyword>
<evidence type="ECO:0000313" key="6">
    <source>
        <dbReference type="EMBL" id="MDT8899022.1"/>
    </source>
</evidence>
<dbReference type="PROSITE" id="PS51918">
    <property type="entry name" value="RADICAL_SAM"/>
    <property type="match status" value="1"/>
</dbReference>
<proteinExistence type="predicted"/>
<feature type="domain" description="Radical SAM core" evidence="5">
    <location>
        <begin position="124"/>
        <end position="342"/>
    </location>
</feature>
<keyword evidence="4" id="KW-0411">Iron-sulfur</keyword>
<reference evidence="6 7" key="1">
    <citation type="submission" date="2023-07" db="EMBL/GenBank/DDBJ databases">
        <title>Novel species of Thermanaerothrix with wide hydrolytic capabilities.</title>
        <authorList>
            <person name="Zayulina K.S."/>
            <person name="Podosokorskaya O.A."/>
            <person name="Elcheninov A.G."/>
        </authorList>
    </citation>
    <scope>NUCLEOTIDE SEQUENCE [LARGE SCALE GENOMIC DNA]</scope>
    <source>
        <strain evidence="6 7">4228-RoL</strain>
    </source>
</reference>
<evidence type="ECO:0000256" key="3">
    <source>
        <dbReference type="ARBA" id="ARBA00023004"/>
    </source>
</evidence>
<sequence length="509" mass="58035">MTTKISTTTSSTPSRRLTLLTNRVVELAPLLARSQTTRHWIVRTIESQIHEQFNAQRLAGNDLPGLIADQEAFALALLRVAERALTEYHLSKPWLQGLFNTLIRDLFLEKQRRREAAKAFRAQYGYDQPSFLTISPFKGCNLRCVGCYADSGANSQKLEWEIVDRLVTEAETLWGAQFIVISGGEPLAYRSQGKTILDLAAAHPETFFLMYTNGTLISDKVAQRLSELGNLTPAISLEGWREQTDQRRGHGVFDNVMAAMDRLYQAGVPFGVSLTATRHNAEIILSEEFIDYIFFERHALYGWIFQYMPIGRSFTLDLMPTPQQRLWMWQQSWRLIREKRILLADFWNHGTLVGGCISAGGYGKGGYFYVDWNGNISPCVFVPYAAVNIKDVYARGGNLNDVYREPFFAGIRRWQASYQHQNLLAPCLIRDHHDVLRRLIKEHEPEPSDENARAALLDPSYAEGLMNYARTYQEMADRVWQHTYVEGHAPETTDIQNAQPHVPEVISTP</sequence>
<evidence type="ECO:0000256" key="4">
    <source>
        <dbReference type="ARBA" id="ARBA00023014"/>
    </source>
</evidence>
<protein>
    <submittedName>
        <fullName evidence="6">Radical SAM protein</fullName>
    </submittedName>
</protein>
<keyword evidence="7" id="KW-1185">Reference proteome</keyword>
<evidence type="ECO:0000313" key="7">
    <source>
        <dbReference type="Proteomes" id="UP001254165"/>
    </source>
</evidence>
<dbReference type="Proteomes" id="UP001254165">
    <property type="component" value="Unassembled WGS sequence"/>
</dbReference>
<dbReference type="Pfam" id="PF04055">
    <property type="entry name" value="Radical_SAM"/>
    <property type="match status" value="1"/>
</dbReference>
<dbReference type="InterPro" id="IPR007197">
    <property type="entry name" value="rSAM"/>
</dbReference>
<evidence type="ECO:0000256" key="2">
    <source>
        <dbReference type="ARBA" id="ARBA00022723"/>
    </source>
</evidence>
<dbReference type="Gene3D" id="3.20.20.70">
    <property type="entry name" value="Aldolase class I"/>
    <property type="match status" value="1"/>
</dbReference>
<accession>A0ABU3NQF0</accession>
<keyword evidence="2" id="KW-0479">Metal-binding</keyword>
<dbReference type="PANTHER" id="PTHR43524:SF1">
    <property type="entry name" value="RADICAL SAM SUPERFAMILY PROTEIN"/>
    <property type="match status" value="1"/>
</dbReference>
<dbReference type="PANTHER" id="PTHR43524">
    <property type="entry name" value="RADICAL SAM SUPERFAMILY PROTEIN"/>
    <property type="match status" value="1"/>
</dbReference>
<dbReference type="CDD" id="cd01335">
    <property type="entry name" value="Radical_SAM"/>
    <property type="match status" value="1"/>
</dbReference>
<dbReference type="InterPro" id="IPR006638">
    <property type="entry name" value="Elp3/MiaA/NifB-like_rSAM"/>
</dbReference>
<comment type="caution">
    <text evidence="6">The sequence shown here is derived from an EMBL/GenBank/DDBJ whole genome shotgun (WGS) entry which is preliminary data.</text>
</comment>
<dbReference type="InterPro" id="IPR013785">
    <property type="entry name" value="Aldolase_TIM"/>
</dbReference>
<organism evidence="6 7">
    <name type="scientific">Thermanaerothrix solaris</name>
    <dbReference type="NCBI Taxonomy" id="3058434"/>
    <lineage>
        <taxon>Bacteria</taxon>
        <taxon>Bacillati</taxon>
        <taxon>Chloroflexota</taxon>
        <taxon>Anaerolineae</taxon>
        <taxon>Anaerolineales</taxon>
        <taxon>Anaerolineaceae</taxon>
        <taxon>Thermanaerothrix</taxon>
    </lineage>
</organism>
<dbReference type="InterPro" id="IPR058240">
    <property type="entry name" value="rSAM_sf"/>
</dbReference>
<name>A0ABU3NQF0_9CHLR</name>
<dbReference type="SFLD" id="SFLDG01067">
    <property type="entry name" value="SPASM/twitch_domain_containing"/>
    <property type="match status" value="1"/>
</dbReference>